<dbReference type="EMBL" id="AFME02000116">
    <property type="protein sequence ID" value="EMG12120.1"/>
    <property type="molecule type" value="Genomic_DNA"/>
</dbReference>
<accession>M3HHK1</accession>
<name>M3HHK1_LEPIR</name>
<proteinExistence type="predicted"/>
<dbReference type="Gene3D" id="3.30.420.240">
    <property type="match status" value="1"/>
</dbReference>
<gene>
    <name evidence="1" type="ORF">LEP1GSC151_2796</name>
</gene>
<sequence>MKLFEPERKGEWHVLRLPAILEDGTSLWPERFKIENVLKLKTRIGDLLFFSLYQQNPLDVTERIFSNPIDGEPPRSLKLFSFWDPAFKSAEKKKDFNAFVAAGVDGQILYVVAGEIWRSKLKESYNYVEKLAKQYGVSKLFIEKNKGEESLEIEMERRNISSKGITSVGSKDFRIQQYAKMNWDNIRFSKFVSQKFITQILEYSDVVEKHDDAPDALAGLIREIKFGPQVKGIENRLGLLEMLLNEGRW</sequence>
<comment type="caution">
    <text evidence="1">The sequence shown here is derived from an EMBL/GenBank/DDBJ whole genome shotgun (WGS) entry which is preliminary data.</text>
</comment>
<evidence type="ECO:0000313" key="1">
    <source>
        <dbReference type="EMBL" id="EMG12120.1"/>
    </source>
</evidence>
<dbReference type="AlphaFoldDB" id="M3HHK1"/>
<evidence type="ECO:0000313" key="2">
    <source>
        <dbReference type="Proteomes" id="UP000011776"/>
    </source>
</evidence>
<dbReference type="BioCyc" id="LINT1001599:G11K9-524-MONOMER"/>
<dbReference type="Proteomes" id="UP000011776">
    <property type="component" value="Unassembled WGS sequence"/>
</dbReference>
<protein>
    <submittedName>
        <fullName evidence="1">Uncharacterized protein</fullName>
    </submittedName>
</protein>
<organism evidence="1 2">
    <name type="scientific">Leptospira interrogans serovar Grippotyphosa str. LT2186</name>
    <dbReference type="NCBI Taxonomy" id="1001599"/>
    <lineage>
        <taxon>Bacteria</taxon>
        <taxon>Pseudomonadati</taxon>
        <taxon>Spirochaetota</taxon>
        <taxon>Spirochaetia</taxon>
        <taxon>Leptospirales</taxon>
        <taxon>Leptospiraceae</taxon>
        <taxon>Leptospira</taxon>
    </lineage>
</organism>
<reference evidence="1 2" key="1">
    <citation type="submission" date="2013-02" db="EMBL/GenBank/DDBJ databases">
        <authorList>
            <person name="Harkins D.M."/>
            <person name="Durkin A.S."/>
            <person name="Brinkac L.M."/>
            <person name="Haft D.H."/>
            <person name="Selengut J.D."/>
            <person name="Sanka R."/>
            <person name="DePew J."/>
            <person name="Purushe J."/>
            <person name="Tulsiani S.M."/>
            <person name="Graham G.C."/>
            <person name="Burns M.-A."/>
            <person name="Dohnt M.F."/>
            <person name="Smythe L.D."/>
            <person name="McKay D.B."/>
            <person name="Craig S.B."/>
            <person name="Vinetz J.M."/>
            <person name="Sutton G.G."/>
            <person name="Nierman W.C."/>
            <person name="Fouts D.E."/>
        </authorList>
    </citation>
    <scope>NUCLEOTIDE SEQUENCE [LARGE SCALE GENOMIC DNA]</scope>
    <source>
        <strain evidence="1 2">LT2186</strain>
    </source>
</reference>